<dbReference type="Proteomes" id="UP001605036">
    <property type="component" value="Unassembled WGS sequence"/>
</dbReference>
<comment type="function">
    <text evidence="7">Component of the SMC5-SMC6 complex, that promotes sister chromatid alignment after DNA damage and facilitates double-stranded DNA breaks (DSBs) repair via homologous recombination between sister chromatids.</text>
</comment>
<dbReference type="Pfam" id="PF08743">
    <property type="entry name" value="Nse4_C"/>
    <property type="match status" value="1"/>
</dbReference>
<comment type="similarity">
    <text evidence="2 7">Belongs to the NSE4 family.</text>
</comment>
<dbReference type="GO" id="GO:0006281">
    <property type="term" value="P:DNA repair"/>
    <property type="evidence" value="ECO:0007669"/>
    <property type="project" value="UniProtKB-UniRule"/>
</dbReference>
<feature type="compositionally biased region" description="Basic and acidic residues" evidence="8">
    <location>
        <begin position="19"/>
        <end position="40"/>
    </location>
</feature>
<evidence type="ECO:0000313" key="10">
    <source>
        <dbReference type="EMBL" id="KAL2612429.1"/>
    </source>
</evidence>
<reference evidence="10 11" key="1">
    <citation type="submission" date="2024-09" db="EMBL/GenBank/DDBJ databases">
        <title>Chromosome-scale assembly of Riccia fluitans.</title>
        <authorList>
            <person name="Paukszto L."/>
            <person name="Sawicki J."/>
            <person name="Karawczyk K."/>
            <person name="Piernik-Szablinska J."/>
            <person name="Szczecinska M."/>
            <person name="Mazdziarz M."/>
        </authorList>
    </citation>
    <scope>NUCLEOTIDE SEQUENCE [LARGE SCALE GENOMIC DNA]</scope>
    <source>
        <strain evidence="10">Rf_01</strain>
        <tissue evidence="10">Aerial parts of the thallus</tissue>
    </source>
</reference>
<dbReference type="GO" id="GO:0005634">
    <property type="term" value="C:nucleus"/>
    <property type="evidence" value="ECO:0007669"/>
    <property type="project" value="UniProtKB-SubCell"/>
</dbReference>
<evidence type="ECO:0000256" key="4">
    <source>
        <dbReference type="ARBA" id="ARBA00023172"/>
    </source>
</evidence>
<keyword evidence="4 7" id="KW-0233">DNA recombination</keyword>
<comment type="subcellular location">
    <subcellularLocation>
        <location evidence="1 7">Nucleus</location>
    </subcellularLocation>
</comment>
<dbReference type="GO" id="GO:0030915">
    <property type="term" value="C:Smc5-Smc6 complex"/>
    <property type="evidence" value="ECO:0007669"/>
    <property type="project" value="UniProtKB-UniRule"/>
</dbReference>
<dbReference type="PANTHER" id="PTHR16140:SF0">
    <property type="entry name" value="NON-STRUCTURAL MAINTENANCE OF CHROMOSOMES ELEMENT 4"/>
    <property type="match status" value="1"/>
</dbReference>
<dbReference type="GO" id="GO:0006310">
    <property type="term" value="P:DNA recombination"/>
    <property type="evidence" value="ECO:0007669"/>
    <property type="project" value="UniProtKB-UniRule"/>
</dbReference>
<proteinExistence type="inferred from homology"/>
<dbReference type="InterPro" id="IPR027786">
    <property type="entry name" value="Nse4/EID"/>
</dbReference>
<gene>
    <name evidence="10" type="ORF">R1flu_024121</name>
</gene>
<dbReference type="EMBL" id="JBHFFA010000007">
    <property type="protein sequence ID" value="KAL2612429.1"/>
    <property type="molecule type" value="Genomic_DNA"/>
</dbReference>
<dbReference type="InterPro" id="IPR014854">
    <property type="entry name" value="Nse4_C"/>
</dbReference>
<evidence type="ECO:0000256" key="6">
    <source>
        <dbReference type="ARBA" id="ARBA00023242"/>
    </source>
</evidence>
<accession>A0ABD1XU30</accession>
<evidence type="ECO:0000259" key="9">
    <source>
        <dbReference type="Pfam" id="PF08743"/>
    </source>
</evidence>
<dbReference type="AlphaFoldDB" id="A0ABD1XU30"/>
<feature type="region of interest" description="Disordered" evidence="8">
    <location>
        <begin position="321"/>
        <end position="344"/>
    </location>
</feature>
<evidence type="ECO:0000256" key="1">
    <source>
        <dbReference type="ARBA" id="ARBA00004123"/>
    </source>
</evidence>
<keyword evidence="3 7" id="KW-0227">DNA damage</keyword>
<evidence type="ECO:0000256" key="8">
    <source>
        <dbReference type="SAM" id="MobiDB-lite"/>
    </source>
</evidence>
<feature type="domain" description="Non-structural maintenance of chromosome element 4 C-terminal" evidence="9">
    <location>
        <begin position="213"/>
        <end position="300"/>
    </location>
</feature>
<feature type="region of interest" description="Disordered" evidence="8">
    <location>
        <begin position="166"/>
        <end position="193"/>
    </location>
</feature>
<evidence type="ECO:0000256" key="2">
    <source>
        <dbReference type="ARBA" id="ARBA00008997"/>
    </source>
</evidence>
<evidence type="ECO:0000256" key="5">
    <source>
        <dbReference type="ARBA" id="ARBA00023204"/>
    </source>
</evidence>
<keyword evidence="6 7" id="KW-0539">Nucleus</keyword>
<feature type="region of interest" description="Disordered" evidence="8">
    <location>
        <begin position="1"/>
        <end position="40"/>
    </location>
</feature>
<comment type="subunit">
    <text evidence="7">Component of the SMC5-SMC6 complex.</text>
</comment>
<evidence type="ECO:0000313" key="11">
    <source>
        <dbReference type="Proteomes" id="UP001605036"/>
    </source>
</evidence>
<name>A0ABD1XU30_9MARC</name>
<evidence type="ECO:0000256" key="7">
    <source>
        <dbReference type="RuleBase" id="RU365071"/>
    </source>
</evidence>
<keyword evidence="11" id="KW-1185">Reference proteome</keyword>
<evidence type="ECO:0000256" key="3">
    <source>
        <dbReference type="ARBA" id="ARBA00022763"/>
    </source>
</evidence>
<dbReference type="PANTHER" id="PTHR16140">
    <property type="entry name" value="NON-STRUCTURAL MAINTENANCE OF CHROMOSOMES ELEMENT 4"/>
    <property type="match status" value="1"/>
</dbReference>
<sequence length="364" mass="41298">MDTMLAVGKRERSKRGRPHGKDVVQESETHTTDATEERRKLRARYRDLKSSLADDKDELARSDSSKFDKLFGQMESLHELVEKPREQIADAELFLDITAGLLEVAKGARCKNGMSPSEFVSALMHNFGGSTVDWNLLGMTTGGIFCEAPGVFTMVGPMDIEVKQRKVQERRKRDRPTQKTRVQEVEGEGKEDGETDSNMLVMFKILSEFPNGVELDRLVLSRQSFSQSVENIFCMSFLVKDGRAQIAIKDGRHFVVAKNAPSHEERGRGQGLIHNTQFVFRYDWNDWEYMKESVEEGSELMPLRGDAGERTPVANPIRTPIRKTSRNRARETPLHGPLDEEDEGVMEPRKIRGSLRGTLRDVDI</sequence>
<protein>
    <recommendedName>
        <fullName evidence="7">Non-structural maintenance of chromosomes element 4</fullName>
    </recommendedName>
</protein>
<keyword evidence="5 7" id="KW-0234">DNA repair</keyword>
<comment type="caution">
    <text evidence="10">The sequence shown here is derived from an EMBL/GenBank/DDBJ whole genome shotgun (WGS) entry which is preliminary data.</text>
</comment>
<feature type="compositionally biased region" description="Basic and acidic residues" evidence="8">
    <location>
        <begin position="175"/>
        <end position="192"/>
    </location>
</feature>
<organism evidence="10 11">
    <name type="scientific">Riccia fluitans</name>
    <dbReference type="NCBI Taxonomy" id="41844"/>
    <lineage>
        <taxon>Eukaryota</taxon>
        <taxon>Viridiplantae</taxon>
        <taxon>Streptophyta</taxon>
        <taxon>Embryophyta</taxon>
        <taxon>Marchantiophyta</taxon>
        <taxon>Marchantiopsida</taxon>
        <taxon>Marchantiidae</taxon>
        <taxon>Marchantiales</taxon>
        <taxon>Ricciaceae</taxon>
        <taxon>Riccia</taxon>
    </lineage>
</organism>